<keyword evidence="4" id="KW-1185">Reference proteome</keyword>
<dbReference type="GO" id="GO:0016491">
    <property type="term" value="F:oxidoreductase activity"/>
    <property type="evidence" value="ECO:0007669"/>
    <property type="project" value="UniProtKB-KW"/>
</dbReference>
<name>A0A937RAT9_9ACTN</name>
<dbReference type="Pfam" id="PF00106">
    <property type="entry name" value="adh_short"/>
    <property type="match status" value="1"/>
</dbReference>
<protein>
    <submittedName>
        <fullName evidence="3">SDR family oxidoreductase</fullName>
    </submittedName>
</protein>
<evidence type="ECO:0000313" key="4">
    <source>
        <dbReference type="Proteomes" id="UP000604475"/>
    </source>
</evidence>
<dbReference type="SUPFAM" id="SSF51735">
    <property type="entry name" value="NAD(P)-binding Rossmann-fold domains"/>
    <property type="match status" value="1"/>
</dbReference>
<evidence type="ECO:0000256" key="1">
    <source>
        <dbReference type="ARBA" id="ARBA00006484"/>
    </source>
</evidence>
<dbReference type="PRINTS" id="PR00081">
    <property type="entry name" value="GDHRDH"/>
</dbReference>
<dbReference type="InterPro" id="IPR002347">
    <property type="entry name" value="SDR_fam"/>
</dbReference>
<proteinExistence type="inferred from homology"/>
<dbReference type="Proteomes" id="UP000604475">
    <property type="component" value="Unassembled WGS sequence"/>
</dbReference>
<evidence type="ECO:0000313" key="3">
    <source>
        <dbReference type="EMBL" id="MBL7627050.1"/>
    </source>
</evidence>
<dbReference type="InterPro" id="IPR036291">
    <property type="entry name" value="NAD(P)-bd_dom_sf"/>
</dbReference>
<dbReference type="AlphaFoldDB" id="A0A937RAT9"/>
<reference evidence="3" key="1">
    <citation type="submission" date="2020-12" db="EMBL/GenBank/DDBJ databases">
        <title>Genomic characterization of non-nitrogen-fixing Frankia strains.</title>
        <authorList>
            <person name="Carlos-Shanley C."/>
            <person name="Guerra T."/>
            <person name="Hahn D."/>
        </authorList>
    </citation>
    <scope>NUCLEOTIDE SEQUENCE</scope>
    <source>
        <strain evidence="3">CN6</strain>
    </source>
</reference>
<sequence>MAEPSTARPRSVVITGASRGLGLASAAYLHRQGWHVLAAMRSPDVGLARLREATAAAPDDPRLTGIRLDLDDPASITDAARTIEKTVGAPDAVVHNAAYIAVGCVEEMPVSVWRQLYSTNLFGPVHLTRELLPAMRGAGRGRIVVISSQAGVRGMPTTSAYSSSKGALERWAQALAEEIAPFGLGVTVLVTGTFDTSLESTPSHADLEGPYGEHHARLASAGRRVLRSANPPEKFPPGLAKALRDRAPFARHPVGGDARVLLAASRLLPDRIFRVLMGRAIGLPRPNTLRDHPCRLLTVTPPSAENERHG</sequence>
<dbReference type="CDD" id="cd05374">
    <property type="entry name" value="17beta-HSD-like_SDR_c"/>
    <property type="match status" value="1"/>
</dbReference>
<dbReference type="PANTHER" id="PTHR44196">
    <property type="entry name" value="DEHYDROGENASE/REDUCTASE SDR FAMILY MEMBER 7B"/>
    <property type="match status" value="1"/>
</dbReference>
<dbReference type="PROSITE" id="PS00061">
    <property type="entry name" value="ADH_SHORT"/>
    <property type="match status" value="1"/>
</dbReference>
<evidence type="ECO:0000256" key="2">
    <source>
        <dbReference type="ARBA" id="ARBA00023002"/>
    </source>
</evidence>
<comment type="similarity">
    <text evidence="1">Belongs to the short-chain dehydrogenases/reductases (SDR) family.</text>
</comment>
<dbReference type="RefSeq" id="WP_203005675.1">
    <property type="nucleotide sequence ID" value="NZ_JADWYU010000105.1"/>
</dbReference>
<dbReference type="GO" id="GO:0016020">
    <property type="term" value="C:membrane"/>
    <property type="evidence" value="ECO:0007669"/>
    <property type="project" value="TreeGrafter"/>
</dbReference>
<dbReference type="InterPro" id="IPR020904">
    <property type="entry name" value="Sc_DH/Rdtase_CS"/>
</dbReference>
<dbReference type="EMBL" id="JAEACQ010000155">
    <property type="protein sequence ID" value="MBL7627050.1"/>
    <property type="molecule type" value="Genomic_DNA"/>
</dbReference>
<dbReference type="PANTHER" id="PTHR44196:SF1">
    <property type="entry name" value="DEHYDROGENASE_REDUCTASE SDR FAMILY MEMBER 7B"/>
    <property type="match status" value="1"/>
</dbReference>
<accession>A0A937RAT9</accession>
<keyword evidence="2" id="KW-0560">Oxidoreductase</keyword>
<organism evidence="3 4">
    <name type="scientific">Frankia nepalensis</name>
    <dbReference type="NCBI Taxonomy" id="1836974"/>
    <lineage>
        <taxon>Bacteria</taxon>
        <taxon>Bacillati</taxon>
        <taxon>Actinomycetota</taxon>
        <taxon>Actinomycetes</taxon>
        <taxon>Frankiales</taxon>
        <taxon>Frankiaceae</taxon>
        <taxon>Frankia</taxon>
    </lineage>
</organism>
<gene>
    <name evidence="3" type="ORF">I7412_07695</name>
</gene>
<comment type="caution">
    <text evidence="3">The sequence shown here is derived from an EMBL/GenBank/DDBJ whole genome shotgun (WGS) entry which is preliminary data.</text>
</comment>
<dbReference type="Gene3D" id="3.40.50.720">
    <property type="entry name" value="NAD(P)-binding Rossmann-like Domain"/>
    <property type="match status" value="1"/>
</dbReference>